<dbReference type="InterPro" id="IPR036875">
    <property type="entry name" value="Znf_CCHC_sf"/>
</dbReference>
<dbReference type="Pfam" id="PF14223">
    <property type="entry name" value="Retrotran_gag_2"/>
    <property type="match status" value="1"/>
</dbReference>
<accession>A0A5D3DL77</accession>
<sequence length="258" mass="29244">MEAFLMSLDMRSWRAVISGWEYPTEKDEVGQTVRKYELKWTKDEDDAAILTPRFEALQMGEDETIDEFNVRVLDIANESDALGEKMSDSKLVRKVLRSPPSKFNMKVTAIEEANDLSKMKLDELFGSLRTFEIHLGHTASRRKSGLALTSVKEEPIEEHRVMQGNDALTESVVVLTKQEHERGKGIEASKSDKYGKGIKCHECEELGHIQADCATYLKRKKKGLDATFPDEEDYSESNDEDLGMALISICTMNNEENV</sequence>
<evidence type="ECO:0000313" key="1">
    <source>
        <dbReference type="EMBL" id="TYK24387.1"/>
    </source>
</evidence>
<dbReference type="GO" id="GO:0003676">
    <property type="term" value="F:nucleic acid binding"/>
    <property type="evidence" value="ECO:0007669"/>
    <property type="project" value="InterPro"/>
</dbReference>
<dbReference type="AlphaFoldDB" id="A0A5D3DL77"/>
<reference evidence="1 2" key="1">
    <citation type="submission" date="2019-08" db="EMBL/GenBank/DDBJ databases">
        <title>Draft genome sequences of two oriental melons (Cucumis melo L. var makuwa).</title>
        <authorList>
            <person name="Kwon S.-Y."/>
        </authorList>
    </citation>
    <scope>NUCLEOTIDE SEQUENCE [LARGE SCALE GENOMIC DNA]</scope>
    <source>
        <strain evidence="2">cv. Chang Bougi</strain>
        <tissue evidence="1">Leaf</tissue>
    </source>
</reference>
<name>A0A5D3DL77_CUCMM</name>
<dbReference type="EMBL" id="SSTD01003946">
    <property type="protein sequence ID" value="TYK24387.1"/>
    <property type="molecule type" value="Genomic_DNA"/>
</dbReference>
<protein>
    <submittedName>
        <fullName evidence="1">Gag-pol polyprotein</fullName>
    </submittedName>
</protein>
<evidence type="ECO:0000313" key="2">
    <source>
        <dbReference type="Proteomes" id="UP000321947"/>
    </source>
</evidence>
<gene>
    <name evidence="1" type="ORF">E5676_scaffold205G001730</name>
</gene>
<dbReference type="PANTHER" id="PTHR35317:SF35">
    <property type="entry name" value="DUF4219 DOMAIN-CONTAINING PROTEIN"/>
    <property type="match status" value="1"/>
</dbReference>
<dbReference type="SUPFAM" id="SSF57756">
    <property type="entry name" value="Retrovirus zinc finger-like domains"/>
    <property type="match status" value="1"/>
</dbReference>
<organism evidence="1 2">
    <name type="scientific">Cucumis melo var. makuwa</name>
    <name type="common">Oriental melon</name>
    <dbReference type="NCBI Taxonomy" id="1194695"/>
    <lineage>
        <taxon>Eukaryota</taxon>
        <taxon>Viridiplantae</taxon>
        <taxon>Streptophyta</taxon>
        <taxon>Embryophyta</taxon>
        <taxon>Tracheophyta</taxon>
        <taxon>Spermatophyta</taxon>
        <taxon>Magnoliopsida</taxon>
        <taxon>eudicotyledons</taxon>
        <taxon>Gunneridae</taxon>
        <taxon>Pentapetalae</taxon>
        <taxon>rosids</taxon>
        <taxon>fabids</taxon>
        <taxon>Cucurbitales</taxon>
        <taxon>Cucurbitaceae</taxon>
        <taxon>Benincaseae</taxon>
        <taxon>Cucumis</taxon>
    </lineage>
</organism>
<dbReference type="Proteomes" id="UP000321947">
    <property type="component" value="Unassembled WGS sequence"/>
</dbReference>
<dbReference type="PANTHER" id="PTHR35317">
    <property type="entry name" value="OS04G0629600 PROTEIN"/>
    <property type="match status" value="1"/>
</dbReference>
<dbReference type="GO" id="GO:0008270">
    <property type="term" value="F:zinc ion binding"/>
    <property type="evidence" value="ECO:0007669"/>
    <property type="project" value="InterPro"/>
</dbReference>
<proteinExistence type="predicted"/>
<comment type="caution">
    <text evidence="1">The sequence shown here is derived from an EMBL/GenBank/DDBJ whole genome shotgun (WGS) entry which is preliminary data.</text>
</comment>